<gene>
    <name evidence="1" type="ORF">I4F81_007967</name>
</gene>
<organism evidence="1 2">
    <name type="scientific">Pyropia yezoensis</name>
    <name type="common">Susabi-nori</name>
    <name type="synonym">Porphyra yezoensis</name>
    <dbReference type="NCBI Taxonomy" id="2788"/>
    <lineage>
        <taxon>Eukaryota</taxon>
        <taxon>Rhodophyta</taxon>
        <taxon>Bangiophyceae</taxon>
        <taxon>Bangiales</taxon>
        <taxon>Bangiaceae</taxon>
        <taxon>Pyropia</taxon>
    </lineage>
</organism>
<comment type="caution">
    <text evidence="1">The sequence shown here is derived from an EMBL/GenBank/DDBJ whole genome shotgun (WGS) entry which is preliminary data.</text>
</comment>
<sequence length="226" mass="23858">MVTRRGLASLAAAAAAVAAAAAASTLTPAAAAVWSSESSLERAAGRGAGCAAAAPATPFNASALGTYSAAFECYRPRSPLRLIVRSKAVVMTDEDGGGYNVACAGDVLALRWGRAWERRPYFNIKPGVDINAAFGSYNLPARFGGSCNAVRAELGIADVEVEPWGAARTDFVRLLCLMVRLARRVRDFRCDSINGPVRFEPAVLDTPLASLVVFLESIAYRYNVPV</sequence>
<protein>
    <submittedName>
        <fullName evidence="1">Uncharacterized protein</fullName>
    </submittedName>
</protein>
<dbReference type="EMBL" id="CM020619">
    <property type="protein sequence ID" value="KAK1865436.1"/>
    <property type="molecule type" value="Genomic_DNA"/>
</dbReference>
<reference evidence="1" key="1">
    <citation type="submission" date="2019-11" db="EMBL/GenBank/DDBJ databases">
        <title>Nori genome reveals adaptations in red seaweeds to the harsh intertidal environment.</title>
        <authorList>
            <person name="Wang D."/>
            <person name="Mao Y."/>
        </authorList>
    </citation>
    <scope>NUCLEOTIDE SEQUENCE</scope>
    <source>
        <tissue evidence="1">Gametophyte</tissue>
    </source>
</reference>
<name>A0ACC3C616_PYRYE</name>
<proteinExistence type="predicted"/>
<dbReference type="Proteomes" id="UP000798662">
    <property type="component" value="Chromosome 2"/>
</dbReference>
<evidence type="ECO:0000313" key="1">
    <source>
        <dbReference type="EMBL" id="KAK1865436.1"/>
    </source>
</evidence>
<evidence type="ECO:0000313" key="2">
    <source>
        <dbReference type="Proteomes" id="UP000798662"/>
    </source>
</evidence>
<accession>A0ACC3C616</accession>
<keyword evidence="2" id="KW-1185">Reference proteome</keyword>